<keyword evidence="3" id="KW-0813">Transport</keyword>
<keyword evidence="2 4" id="KW-0732">Signal</keyword>
<evidence type="ECO:0000256" key="3">
    <source>
        <dbReference type="ARBA" id="ARBA00022970"/>
    </source>
</evidence>
<dbReference type="Pfam" id="PF13458">
    <property type="entry name" value="Peripla_BP_6"/>
    <property type="match status" value="1"/>
</dbReference>
<dbReference type="InterPro" id="IPR051010">
    <property type="entry name" value="BCAA_transport"/>
</dbReference>
<dbReference type="RefSeq" id="WP_272778478.1">
    <property type="nucleotide sequence ID" value="NZ_JAQQLI010000030.1"/>
</dbReference>
<keyword evidence="7" id="KW-1185">Reference proteome</keyword>
<evidence type="ECO:0000259" key="5">
    <source>
        <dbReference type="Pfam" id="PF13458"/>
    </source>
</evidence>
<dbReference type="Proteomes" id="UP001165652">
    <property type="component" value="Unassembled WGS sequence"/>
</dbReference>
<reference evidence="6" key="1">
    <citation type="journal article" date="2023" name="Microbiol Resour">
        <title>Genome Sequences of Rhodoplanes serenus and Two Thermotolerant Strains, Rhodoplanes tepidamans and 'Rhodoplanes cryptolactis,' Further Refine the Genus.</title>
        <authorList>
            <person name="Rayyan A.A."/>
            <person name="Kyndt J.A."/>
        </authorList>
    </citation>
    <scope>NUCLEOTIDE SEQUENCE</scope>
    <source>
        <strain evidence="6">DSM 9987</strain>
    </source>
</reference>
<evidence type="ECO:0000313" key="7">
    <source>
        <dbReference type="Proteomes" id="UP001165652"/>
    </source>
</evidence>
<proteinExistence type="inferred from homology"/>
<dbReference type="CDD" id="cd06338">
    <property type="entry name" value="PBP1_ABC_ligand_binding-like"/>
    <property type="match status" value="1"/>
</dbReference>
<dbReference type="PANTHER" id="PTHR30483">
    <property type="entry name" value="LEUCINE-SPECIFIC-BINDING PROTEIN"/>
    <property type="match status" value="1"/>
</dbReference>
<comment type="caution">
    <text evidence="6">The sequence shown here is derived from an EMBL/GenBank/DDBJ whole genome shotgun (WGS) entry which is preliminary data.</text>
</comment>
<gene>
    <name evidence="6" type="ORF">PQJ73_18260</name>
</gene>
<dbReference type="PANTHER" id="PTHR30483:SF37">
    <property type="entry name" value="ABC TRANSPORTER SUBSTRATE-BINDING PROTEIN"/>
    <property type="match status" value="1"/>
</dbReference>
<feature type="domain" description="Leucine-binding protein" evidence="5">
    <location>
        <begin position="34"/>
        <end position="380"/>
    </location>
</feature>
<comment type="similarity">
    <text evidence="1">Belongs to the leucine-binding protein family.</text>
</comment>
<organism evidence="6 7">
    <name type="scientific">Rhodoplanes tepidamans</name>
    <name type="common">Rhodoplanes cryptolactis</name>
    <dbReference type="NCBI Taxonomy" id="200616"/>
    <lineage>
        <taxon>Bacteria</taxon>
        <taxon>Pseudomonadati</taxon>
        <taxon>Pseudomonadota</taxon>
        <taxon>Alphaproteobacteria</taxon>
        <taxon>Hyphomicrobiales</taxon>
        <taxon>Nitrobacteraceae</taxon>
        <taxon>Rhodoplanes</taxon>
    </lineage>
</organism>
<protein>
    <submittedName>
        <fullName evidence="6">Amino acid ABC transporter substrate-binding protein</fullName>
    </submittedName>
</protein>
<evidence type="ECO:0000256" key="4">
    <source>
        <dbReference type="SAM" id="SignalP"/>
    </source>
</evidence>
<name>A0ABT5JDW3_RHOTP</name>
<evidence type="ECO:0000256" key="1">
    <source>
        <dbReference type="ARBA" id="ARBA00010062"/>
    </source>
</evidence>
<evidence type="ECO:0000256" key="2">
    <source>
        <dbReference type="ARBA" id="ARBA00022729"/>
    </source>
</evidence>
<evidence type="ECO:0000313" key="6">
    <source>
        <dbReference type="EMBL" id="MDC7787638.1"/>
    </source>
</evidence>
<feature type="chain" id="PRO_5045800656" evidence="4">
    <location>
        <begin position="26"/>
        <end position="406"/>
    </location>
</feature>
<dbReference type="InterPro" id="IPR028081">
    <property type="entry name" value="Leu-bd"/>
</dbReference>
<dbReference type="Gene3D" id="3.40.50.2300">
    <property type="match status" value="2"/>
</dbReference>
<dbReference type="SUPFAM" id="SSF53822">
    <property type="entry name" value="Periplasmic binding protein-like I"/>
    <property type="match status" value="1"/>
</dbReference>
<dbReference type="InterPro" id="IPR028082">
    <property type="entry name" value="Peripla_BP_I"/>
</dbReference>
<dbReference type="EMBL" id="JAQQLI010000030">
    <property type="protein sequence ID" value="MDC7787638.1"/>
    <property type="molecule type" value="Genomic_DNA"/>
</dbReference>
<feature type="signal peptide" evidence="4">
    <location>
        <begin position="1"/>
        <end position="25"/>
    </location>
</feature>
<reference evidence="6" key="2">
    <citation type="submission" date="2023-02" db="EMBL/GenBank/DDBJ databases">
        <authorList>
            <person name="Rayyan A."/>
            <person name="Meyer T."/>
            <person name="Kyndt J.A."/>
        </authorList>
    </citation>
    <scope>NUCLEOTIDE SEQUENCE</scope>
    <source>
        <strain evidence="6">DSM 9987</strain>
    </source>
</reference>
<accession>A0ABT5JDW3</accession>
<keyword evidence="3" id="KW-0029">Amino-acid transport</keyword>
<sequence length="406" mass="43484">MRRVSAAVLAALGAFALTSTASAQAASDKAVPDKVRIGYAISKTGPFTGGASITTLPVYQLWVKEVNAAGGLKIGDRRVPIEVVEYDDRSNSEEAIKAIERLASQDKVDFILPPWSTGLNLAVGPILNRLGYPHLAVTTNTNRAPELAKRWPNASFWLGLPSDISVEMVAVLKTLRDQGKIGPTVAMIAVSDQFGIELSTAARDAFGKAGFKLAYDKSYPAGTQDMQPMLKDAMATSPDVFVSFSYPPDTLAVTDAAKVLSFNPKVFFTGVGTAFPLFKQRFGGNAEGVMGIGGWNAESPRLKDYLERHKAGVGREPDRWANPITFASLQALQQAIERVGVDRAAVVKELQSGTFDTIIGTVKLEGGLLKDVWAVGQWQNGEFYGIAPSKKDGARAAIVPKPSWGP</sequence>